<feature type="compositionally biased region" description="Acidic residues" evidence="1">
    <location>
        <begin position="173"/>
        <end position="191"/>
    </location>
</feature>
<evidence type="ECO:0000313" key="3">
    <source>
        <dbReference type="Proteomes" id="UP000230002"/>
    </source>
</evidence>
<organism evidence="2 3">
    <name type="scientific">Ganoderma sinense ZZ0214-1</name>
    <dbReference type="NCBI Taxonomy" id="1077348"/>
    <lineage>
        <taxon>Eukaryota</taxon>
        <taxon>Fungi</taxon>
        <taxon>Dikarya</taxon>
        <taxon>Basidiomycota</taxon>
        <taxon>Agaricomycotina</taxon>
        <taxon>Agaricomycetes</taxon>
        <taxon>Polyporales</taxon>
        <taxon>Polyporaceae</taxon>
        <taxon>Ganoderma</taxon>
    </lineage>
</organism>
<comment type="caution">
    <text evidence="2">The sequence shown here is derived from an EMBL/GenBank/DDBJ whole genome shotgun (WGS) entry which is preliminary data.</text>
</comment>
<dbReference type="Proteomes" id="UP000230002">
    <property type="component" value="Unassembled WGS sequence"/>
</dbReference>
<feature type="region of interest" description="Disordered" evidence="1">
    <location>
        <begin position="24"/>
        <end position="46"/>
    </location>
</feature>
<gene>
    <name evidence="2" type="ORF">GSI_14263</name>
</gene>
<feature type="compositionally biased region" description="Pro residues" evidence="1">
    <location>
        <begin position="138"/>
        <end position="159"/>
    </location>
</feature>
<proteinExistence type="predicted"/>
<accession>A0A2G8RT37</accession>
<reference evidence="2 3" key="1">
    <citation type="journal article" date="2015" name="Sci. Rep.">
        <title>Chromosome-level genome map provides insights into diverse defense mechanisms in the medicinal fungus Ganoderma sinense.</title>
        <authorList>
            <person name="Zhu Y."/>
            <person name="Xu J."/>
            <person name="Sun C."/>
            <person name="Zhou S."/>
            <person name="Xu H."/>
            <person name="Nelson D.R."/>
            <person name="Qian J."/>
            <person name="Song J."/>
            <person name="Luo H."/>
            <person name="Xiang L."/>
            <person name="Li Y."/>
            <person name="Xu Z."/>
            <person name="Ji A."/>
            <person name="Wang L."/>
            <person name="Lu S."/>
            <person name="Hayward A."/>
            <person name="Sun W."/>
            <person name="Li X."/>
            <person name="Schwartz D.C."/>
            <person name="Wang Y."/>
            <person name="Chen S."/>
        </authorList>
    </citation>
    <scope>NUCLEOTIDE SEQUENCE [LARGE SCALE GENOMIC DNA]</scope>
    <source>
        <strain evidence="2 3">ZZ0214-1</strain>
    </source>
</reference>
<evidence type="ECO:0000256" key="1">
    <source>
        <dbReference type="SAM" id="MobiDB-lite"/>
    </source>
</evidence>
<name>A0A2G8RT37_9APHY</name>
<dbReference type="EMBL" id="AYKW01000067">
    <property type="protein sequence ID" value="PIL24508.1"/>
    <property type="molecule type" value="Genomic_DNA"/>
</dbReference>
<evidence type="ECO:0000313" key="2">
    <source>
        <dbReference type="EMBL" id="PIL24508.1"/>
    </source>
</evidence>
<protein>
    <submittedName>
        <fullName evidence="2">Uncharacterized protein</fullName>
    </submittedName>
</protein>
<feature type="region of interest" description="Disordered" evidence="1">
    <location>
        <begin position="138"/>
        <end position="191"/>
    </location>
</feature>
<dbReference type="OrthoDB" id="429967at2759"/>
<keyword evidence="3" id="KW-1185">Reference proteome</keyword>
<dbReference type="AlphaFoldDB" id="A0A2G8RT37"/>
<sequence length="191" mass="20612">MLYIFGEEDAEVCELSACTVVDSDSQSETSSSADEHHSRASSANPPSRWATYPDTYFLWSRLPVWTGRVLPTIGGEASRPRASVSGTYTAKRGALWQSIPSSLPHQLATGAFIPPWRALGGFSEAWLSMHPVSSSLLPPPPPMTTPPPLPEVGAPPWPSRSPLSVSHGREDGSESSDMEEESDTDDMDLSD</sequence>
<dbReference type="STRING" id="1077348.A0A2G8RT37"/>